<feature type="modified residue" description="O-AMP-tyrosine" evidence="16">
    <location>
        <position position="372"/>
    </location>
</feature>
<dbReference type="STRING" id="766136.BHF68_08930"/>
<evidence type="ECO:0000256" key="17">
    <source>
        <dbReference type="PROSITE-ProRule" id="PRU01330"/>
    </source>
</evidence>
<feature type="binding site" evidence="15">
    <location>
        <position position="187"/>
    </location>
    <ligand>
        <name>Mg(2+)</name>
        <dbReference type="ChEBI" id="CHEBI:18420"/>
        <label>1</label>
    </ligand>
</feature>
<evidence type="ECO:0000256" key="7">
    <source>
        <dbReference type="ARBA" id="ARBA00022723"/>
    </source>
</evidence>
<organism evidence="21 22">
    <name type="scientific">Desulfuribacillus alkaliarsenatis</name>
    <dbReference type="NCBI Taxonomy" id="766136"/>
    <lineage>
        <taxon>Bacteria</taxon>
        <taxon>Bacillati</taxon>
        <taxon>Bacillota</taxon>
        <taxon>Desulfuribacillia</taxon>
        <taxon>Desulfuribacillales</taxon>
        <taxon>Desulfuribacillaceae</taxon>
        <taxon>Desulfuribacillus</taxon>
    </lineage>
</organism>
<evidence type="ECO:0000256" key="14">
    <source>
        <dbReference type="PIRSR" id="PIRSR604809-2"/>
    </source>
</evidence>
<gene>
    <name evidence="21" type="ORF">BHF68_08930</name>
</gene>
<dbReference type="EC" id="6.3.1.2" evidence="3"/>
<evidence type="ECO:0000256" key="2">
    <source>
        <dbReference type="ARBA" id="ARBA00009897"/>
    </source>
</evidence>
<evidence type="ECO:0000256" key="11">
    <source>
        <dbReference type="ARBA" id="ARBA00030136"/>
    </source>
</evidence>
<dbReference type="SUPFAM" id="SSF55931">
    <property type="entry name" value="Glutamine synthetase/guanido kinase"/>
    <property type="match status" value="1"/>
</dbReference>
<comment type="caution">
    <text evidence="21">The sequence shown here is derived from an EMBL/GenBank/DDBJ whole genome shotgun (WGS) entry which is preliminary data.</text>
</comment>
<dbReference type="PROSITE" id="PS51986">
    <property type="entry name" value="GS_BETA_GRASP"/>
    <property type="match status" value="1"/>
</dbReference>
<dbReference type="GO" id="GO:0004356">
    <property type="term" value="F:glutamine synthetase activity"/>
    <property type="evidence" value="ECO:0007669"/>
    <property type="project" value="UniProtKB-EC"/>
</dbReference>
<evidence type="ECO:0000256" key="6">
    <source>
        <dbReference type="ARBA" id="ARBA00022598"/>
    </source>
</evidence>
<dbReference type="OrthoDB" id="9807095at2"/>
<keyword evidence="8 14" id="KW-0547">Nucleotide-binding</keyword>
<dbReference type="InterPro" id="IPR036651">
    <property type="entry name" value="Gln_synt_N_sf"/>
</dbReference>
<dbReference type="InterPro" id="IPR014746">
    <property type="entry name" value="Gln_synth/guanido_kin_cat_dom"/>
</dbReference>
<dbReference type="GO" id="GO:0005737">
    <property type="term" value="C:cytoplasm"/>
    <property type="evidence" value="ECO:0007669"/>
    <property type="project" value="UniProtKB-SubCell"/>
</dbReference>
<comment type="similarity">
    <text evidence="2 17 18">Belongs to the glutamine synthetase family.</text>
</comment>
<dbReference type="SMART" id="SM01230">
    <property type="entry name" value="Gln-synt_C"/>
    <property type="match status" value="1"/>
</dbReference>
<dbReference type="Gene3D" id="3.10.20.70">
    <property type="entry name" value="Glutamine synthetase, N-terminal domain"/>
    <property type="match status" value="1"/>
</dbReference>
<evidence type="ECO:0000313" key="21">
    <source>
        <dbReference type="EMBL" id="OEF96275.1"/>
    </source>
</evidence>
<sequence length="443" mass="50304">MELAKAEIIRIATEFNIKFIRLQFVDIVGRVKNIAIPVKQLKKALNGEVIFDATSIDGFNDIDNSEYYLIPDINTFVVLPWRTAKARVARLICDIYTLEKKPFDGCSRYTLKKVLREAEQLGYMMNAGVELEFFLFLTNQKDCPTINTNDRAGYFDMSTSDVGDDARREMVLALEQIGFEVESSHHEVAEGQHEIRFRYSDALDMADKIVTFRTVVKSIAKNYGLHATFMPKPISGIDGSGMHTHQSLFKNNNSNAFWDARAPMELSDDALYYIGGLLKHAKAITAITNSTVNSYKRLVPGYDAPIYIAWSSKNRGAFIRVPEKKELSTRIELRSPDAACNPYLALAVMLRAGLEGIKKKLTPPEPINTNVYSFTDEEKKAKGIEMLPLSIGEALGHLESDEIIKNAIGFYISEQFISLKKREWSDYLATVHHWERDYYISKY</sequence>
<dbReference type="Proteomes" id="UP000094296">
    <property type="component" value="Unassembled WGS sequence"/>
</dbReference>
<evidence type="ECO:0000256" key="15">
    <source>
        <dbReference type="PIRSR" id="PIRSR604809-3"/>
    </source>
</evidence>
<keyword evidence="22" id="KW-1185">Reference proteome</keyword>
<name>A0A1E5G0A8_9FIRM</name>
<feature type="binding site" evidence="15">
    <location>
        <position position="194"/>
    </location>
    <ligand>
        <name>Mg(2+)</name>
        <dbReference type="ChEBI" id="CHEBI:18420"/>
        <label>1</label>
    </ligand>
</feature>
<protein>
    <recommendedName>
        <fullName evidence="4">Glutamine synthetase</fullName>
        <ecNumber evidence="3">6.3.1.2</ecNumber>
    </recommendedName>
    <alternativeName>
        <fullName evidence="12">Glutamate--ammonia ligase</fullName>
    </alternativeName>
    <alternativeName>
        <fullName evidence="11">Glutamine synthetase I alpha</fullName>
    </alternativeName>
</protein>
<comment type="subcellular location">
    <subcellularLocation>
        <location evidence="1">Cytoplasm</location>
    </subcellularLocation>
</comment>
<dbReference type="InterPro" id="IPR004809">
    <property type="entry name" value="Gln_synth_I"/>
</dbReference>
<dbReference type="SUPFAM" id="SSF54368">
    <property type="entry name" value="Glutamine synthetase, N-terminal domain"/>
    <property type="match status" value="1"/>
</dbReference>
<evidence type="ECO:0000256" key="10">
    <source>
        <dbReference type="ARBA" id="ARBA00022842"/>
    </source>
</evidence>
<feature type="binding site" evidence="14">
    <location>
        <position position="315"/>
    </location>
    <ligand>
        <name>ATP</name>
        <dbReference type="ChEBI" id="CHEBI:30616"/>
    </ligand>
</feature>
<dbReference type="GO" id="GO:0046872">
    <property type="term" value="F:metal ion binding"/>
    <property type="evidence" value="ECO:0007669"/>
    <property type="project" value="UniProtKB-KW"/>
</dbReference>
<feature type="binding site" evidence="13">
    <location>
        <position position="297"/>
    </location>
    <ligand>
        <name>L-glutamate</name>
        <dbReference type="ChEBI" id="CHEBI:29985"/>
    </ligand>
</feature>
<feature type="binding site" evidence="14">
    <location>
        <position position="182"/>
    </location>
    <ligand>
        <name>ATP</name>
        <dbReference type="ChEBI" id="CHEBI:30616"/>
    </ligand>
</feature>
<dbReference type="EMBL" id="MIJE01000032">
    <property type="protein sequence ID" value="OEF96275.1"/>
    <property type="molecule type" value="Genomic_DNA"/>
</dbReference>
<dbReference type="GO" id="GO:0005524">
    <property type="term" value="F:ATP binding"/>
    <property type="evidence" value="ECO:0007669"/>
    <property type="project" value="UniProtKB-KW"/>
</dbReference>
<dbReference type="Pfam" id="PF03951">
    <property type="entry name" value="Gln-synt_N"/>
    <property type="match status" value="1"/>
</dbReference>
<feature type="binding site" evidence="15">
    <location>
        <position position="130"/>
    </location>
    <ligand>
        <name>Mg(2+)</name>
        <dbReference type="ChEBI" id="CHEBI:18420"/>
        <label>1</label>
    </ligand>
</feature>
<dbReference type="Gene3D" id="3.30.590.10">
    <property type="entry name" value="Glutamine synthetase/guanido kinase, catalytic domain"/>
    <property type="match status" value="1"/>
</dbReference>
<dbReference type="AlphaFoldDB" id="A0A1E5G0A8"/>
<feature type="binding site" evidence="13">
    <location>
        <position position="315"/>
    </location>
    <ligand>
        <name>L-glutamate</name>
        <dbReference type="ChEBI" id="CHEBI:29985"/>
    </ligand>
</feature>
<dbReference type="RefSeq" id="WP_069643781.1">
    <property type="nucleotide sequence ID" value="NZ_MIJE01000032.1"/>
</dbReference>
<evidence type="ECO:0000256" key="12">
    <source>
        <dbReference type="ARBA" id="ARBA00030668"/>
    </source>
</evidence>
<keyword evidence="16" id="KW-0597">Phosphoprotein</keyword>
<evidence type="ECO:0000256" key="16">
    <source>
        <dbReference type="PIRSR" id="PIRSR604809-50"/>
    </source>
</evidence>
<dbReference type="NCBIfam" id="TIGR00653">
    <property type="entry name" value="GlnA"/>
    <property type="match status" value="1"/>
</dbReference>
<dbReference type="InterPro" id="IPR008147">
    <property type="entry name" value="Gln_synt_N"/>
</dbReference>
<evidence type="ECO:0000256" key="9">
    <source>
        <dbReference type="ARBA" id="ARBA00022840"/>
    </source>
</evidence>
<evidence type="ECO:0000256" key="3">
    <source>
        <dbReference type="ARBA" id="ARBA00012937"/>
    </source>
</evidence>
<keyword evidence="5" id="KW-0963">Cytoplasm</keyword>
<feature type="binding site" evidence="14">
    <location>
        <begin position="245"/>
        <end position="247"/>
    </location>
    <ligand>
        <name>ATP</name>
        <dbReference type="ChEBI" id="CHEBI:30616"/>
    </ligand>
</feature>
<feature type="binding site" evidence="15">
    <location>
        <position position="332"/>
    </location>
    <ligand>
        <name>Mg(2+)</name>
        <dbReference type="ChEBI" id="CHEBI:18420"/>
        <label>1</label>
    </ligand>
</feature>
<dbReference type="GO" id="GO:0006542">
    <property type="term" value="P:glutamine biosynthetic process"/>
    <property type="evidence" value="ECO:0007669"/>
    <property type="project" value="InterPro"/>
</dbReference>
<reference evidence="21 22" key="1">
    <citation type="submission" date="2016-09" db="EMBL/GenBank/DDBJ databases">
        <title>Draft genome sequence for the type strain of Desulfuribacillus alkaliarsenatis AHT28, an obligately anaerobic, sulfidogenic bacterium isolated from Russian soda lake sediments.</title>
        <authorList>
            <person name="Abin C.A."/>
            <person name="Hollibaugh J.T."/>
        </authorList>
    </citation>
    <scope>NUCLEOTIDE SEQUENCE [LARGE SCALE GENOMIC DNA]</scope>
    <source>
        <strain evidence="21 22">AHT28</strain>
    </source>
</reference>
<dbReference type="Pfam" id="PF00120">
    <property type="entry name" value="Gln-synt_C"/>
    <property type="match status" value="1"/>
</dbReference>
<evidence type="ECO:0000256" key="4">
    <source>
        <dbReference type="ARBA" id="ARBA00021364"/>
    </source>
</evidence>
<evidence type="ECO:0000256" key="1">
    <source>
        <dbReference type="ARBA" id="ARBA00004496"/>
    </source>
</evidence>
<keyword evidence="10 15" id="KW-0460">Magnesium</keyword>
<keyword evidence="7 15" id="KW-0479">Metal-binding</keyword>
<evidence type="ECO:0000256" key="18">
    <source>
        <dbReference type="RuleBase" id="RU000384"/>
    </source>
</evidence>
<evidence type="ECO:0000313" key="22">
    <source>
        <dbReference type="Proteomes" id="UP000094296"/>
    </source>
</evidence>
<comment type="cofactor">
    <cofactor evidence="15">
        <name>Mg(2+)</name>
        <dbReference type="ChEBI" id="CHEBI:18420"/>
    </cofactor>
    <text evidence="15">Binds 2 Mg(2+) ions per subunit.</text>
</comment>
<evidence type="ECO:0000259" key="19">
    <source>
        <dbReference type="PROSITE" id="PS51986"/>
    </source>
</evidence>
<evidence type="ECO:0000256" key="13">
    <source>
        <dbReference type="PIRSR" id="PIRSR604809-1"/>
    </source>
</evidence>
<dbReference type="PANTHER" id="PTHR43785:SF12">
    <property type="entry name" value="TYPE-1 GLUTAMINE SYNTHETASE 2"/>
    <property type="match status" value="1"/>
</dbReference>
<keyword evidence="6 21" id="KW-0436">Ligase</keyword>
<keyword evidence="9 14" id="KW-0067">ATP-binding</keyword>
<evidence type="ECO:0000259" key="20">
    <source>
        <dbReference type="PROSITE" id="PS51987"/>
    </source>
</evidence>
<feature type="binding site" evidence="14">
    <location>
        <begin position="197"/>
        <end position="199"/>
    </location>
    <ligand>
        <name>ATP</name>
        <dbReference type="ChEBI" id="CHEBI:30616"/>
    </ligand>
</feature>
<feature type="binding site" evidence="15">
    <location>
        <position position="243"/>
    </location>
    <ligand>
        <name>Mg(2+)</name>
        <dbReference type="ChEBI" id="CHEBI:18420"/>
        <label>1</label>
    </ligand>
</feature>
<feature type="binding site" evidence="13">
    <location>
        <position position="334"/>
    </location>
    <ligand>
        <name>L-glutamate</name>
        <dbReference type="ChEBI" id="CHEBI:29985"/>
    </ligand>
</feature>
<evidence type="ECO:0000256" key="5">
    <source>
        <dbReference type="ARBA" id="ARBA00022490"/>
    </source>
</evidence>
<proteinExistence type="inferred from homology"/>
<dbReference type="InterPro" id="IPR008146">
    <property type="entry name" value="Gln_synth_cat_dom"/>
</dbReference>
<evidence type="ECO:0000256" key="8">
    <source>
        <dbReference type="ARBA" id="ARBA00022741"/>
    </source>
</evidence>
<feature type="domain" description="GS beta-grasp" evidence="19">
    <location>
        <begin position="15"/>
        <end position="100"/>
    </location>
</feature>
<dbReference type="PANTHER" id="PTHR43785">
    <property type="entry name" value="GAMMA-GLUTAMYLPUTRESCINE SYNTHETASE"/>
    <property type="match status" value="1"/>
</dbReference>
<dbReference type="FunFam" id="3.30.590.10:FF:000003">
    <property type="entry name" value="Glutamine synthetase 2"/>
    <property type="match status" value="1"/>
</dbReference>
<dbReference type="PROSITE" id="PS51987">
    <property type="entry name" value="GS_CATALYTIC"/>
    <property type="match status" value="1"/>
</dbReference>
<accession>A0A1E5G0A8</accession>
<feature type="binding site" evidence="15">
    <location>
        <position position="132"/>
    </location>
    <ligand>
        <name>Mg(2+)</name>
        <dbReference type="ChEBI" id="CHEBI:18420"/>
        <label>1</label>
    </ligand>
</feature>
<feature type="domain" description="GS catalytic" evidence="20">
    <location>
        <begin position="107"/>
        <end position="443"/>
    </location>
</feature>